<sequence>MPRREFPVEYPAYLKKRIEESATIWGVPPGRVEKMIEEEGKKIGSPVQRRPPHTADAAADTQVDGHNSTPPQTLEREAERSVHGAGLPVAGQPASAAKFPAGHANNPIDLTGEGEHESNDPGDSTIAPKLSSRECEDGKGHTMEDLTQVPKEISQSAVPKSVVKTTAKLRRRAAVDENTGGVFAPKPRRAPVQCLRGGPVVVSGPDNSSHLSGDRLTQPRSPTKQSIDGNTIQISKTRKRGAADSPNGARGSEPKRMKETSECVPGHVRNEDMKAAGIDELNGTVQKAMIGHEPDAIPSEDCDSDLDSLFEDDDAEAINNDHPDTVPVEGTAGEVLTHQADHIGSSDAHADIPRNGSPVAETSEEEASTQSCPTYASGHILPVHDRFTPANLAKDKGLAEWCKTRKPQYQDFCNQEEFHRQAPNTYRPCNRYRCGMTHEDQMEHSTSDAYKAFHLETYGVPVDENKPFGDLDSAVRNGKHNSAEKKSTAGTKPKDTQEQKPTGAKPTMVPNKLFVKVTQGKAKPSKRNINGLNPNQVLTRHKRATGRP</sequence>
<feature type="region of interest" description="Disordered" evidence="1">
    <location>
        <begin position="38"/>
        <end position="141"/>
    </location>
</feature>
<dbReference type="Proteomes" id="UP001152607">
    <property type="component" value="Unassembled WGS sequence"/>
</dbReference>
<feature type="compositionally biased region" description="Polar residues" evidence="1">
    <location>
        <begin position="218"/>
        <end position="235"/>
    </location>
</feature>
<feature type="region of interest" description="Disordered" evidence="1">
    <location>
        <begin position="469"/>
        <end position="548"/>
    </location>
</feature>
<comment type="caution">
    <text evidence="2">The sequence shown here is derived from an EMBL/GenBank/DDBJ whole genome shotgun (WGS) entry which is preliminary data.</text>
</comment>
<evidence type="ECO:0000256" key="1">
    <source>
        <dbReference type="SAM" id="MobiDB-lite"/>
    </source>
</evidence>
<protein>
    <submittedName>
        <fullName evidence="2">Uncharacterized protein</fullName>
    </submittedName>
</protein>
<feature type="region of interest" description="Disordered" evidence="1">
    <location>
        <begin position="198"/>
        <end position="267"/>
    </location>
</feature>
<feature type="compositionally biased region" description="Polar residues" evidence="1">
    <location>
        <begin position="527"/>
        <end position="538"/>
    </location>
</feature>
<proteinExistence type="predicted"/>
<feature type="compositionally biased region" description="Basic and acidic residues" evidence="1">
    <location>
        <begin position="131"/>
        <end position="141"/>
    </location>
</feature>
<feature type="region of interest" description="Disordered" evidence="1">
    <location>
        <begin position="344"/>
        <end position="371"/>
    </location>
</feature>
<feature type="compositionally biased region" description="Basic residues" evidence="1">
    <location>
        <begin position="539"/>
        <end position="548"/>
    </location>
</feature>
<accession>A0A9W4XSV9</accession>
<reference evidence="2" key="1">
    <citation type="submission" date="2023-01" db="EMBL/GenBank/DDBJ databases">
        <authorList>
            <person name="Van Ghelder C."/>
            <person name="Rancurel C."/>
        </authorList>
    </citation>
    <scope>NUCLEOTIDE SEQUENCE</scope>
    <source>
        <strain evidence="2">CNCM I-4278</strain>
    </source>
</reference>
<feature type="compositionally biased region" description="Basic and acidic residues" evidence="1">
    <location>
        <begin position="481"/>
        <end position="498"/>
    </location>
</feature>
<organism evidence="2 3">
    <name type="scientific">Periconia digitata</name>
    <dbReference type="NCBI Taxonomy" id="1303443"/>
    <lineage>
        <taxon>Eukaryota</taxon>
        <taxon>Fungi</taxon>
        <taxon>Dikarya</taxon>
        <taxon>Ascomycota</taxon>
        <taxon>Pezizomycotina</taxon>
        <taxon>Dothideomycetes</taxon>
        <taxon>Pleosporomycetidae</taxon>
        <taxon>Pleosporales</taxon>
        <taxon>Massarineae</taxon>
        <taxon>Periconiaceae</taxon>
        <taxon>Periconia</taxon>
    </lineage>
</organism>
<dbReference type="AlphaFoldDB" id="A0A9W4XSV9"/>
<feature type="compositionally biased region" description="Basic and acidic residues" evidence="1">
    <location>
        <begin position="252"/>
        <end position="261"/>
    </location>
</feature>
<name>A0A9W4XSV9_9PLEO</name>
<evidence type="ECO:0000313" key="3">
    <source>
        <dbReference type="Proteomes" id="UP001152607"/>
    </source>
</evidence>
<gene>
    <name evidence="2" type="ORF">PDIGIT_LOCUS12584</name>
</gene>
<keyword evidence="3" id="KW-1185">Reference proteome</keyword>
<evidence type="ECO:0000313" key="2">
    <source>
        <dbReference type="EMBL" id="CAI6339425.1"/>
    </source>
</evidence>
<dbReference type="EMBL" id="CAOQHR010000009">
    <property type="protein sequence ID" value="CAI6339425.1"/>
    <property type="molecule type" value="Genomic_DNA"/>
</dbReference>